<comment type="caution">
    <text evidence="3">The sequence shown here is derived from an EMBL/GenBank/DDBJ whole genome shotgun (WGS) entry which is preliminary data.</text>
</comment>
<feature type="compositionally biased region" description="Basic and acidic residues" evidence="2">
    <location>
        <begin position="402"/>
        <end position="419"/>
    </location>
</feature>
<evidence type="ECO:0000256" key="2">
    <source>
        <dbReference type="SAM" id="MobiDB-lite"/>
    </source>
</evidence>
<dbReference type="Proteomes" id="UP001146793">
    <property type="component" value="Unassembled WGS sequence"/>
</dbReference>
<accession>A0AAV7Z074</accession>
<organism evidence="3 4">
    <name type="scientific">Anaeramoeba flamelloides</name>
    <dbReference type="NCBI Taxonomy" id="1746091"/>
    <lineage>
        <taxon>Eukaryota</taxon>
        <taxon>Metamonada</taxon>
        <taxon>Anaeramoebidae</taxon>
        <taxon>Anaeramoeba</taxon>
    </lineage>
</organism>
<protein>
    <submittedName>
        <fullName evidence="3">Uncharacterized protein</fullName>
    </submittedName>
</protein>
<evidence type="ECO:0000313" key="4">
    <source>
        <dbReference type="Proteomes" id="UP001146793"/>
    </source>
</evidence>
<proteinExistence type="predicted"/>
<keyword evidence="1" id="KW-0175">Coiled coil</keyword>
<feature type="compositionally biased region" description="Basic and acidic residues" evidence="2">
    <location>
        <begin position="384"/>
        <end position="394"/>
    </location>
</feature>
<dbReference type="EMBL" id="JANTQA010000040">
    <property type="protein sequence ID" value="KAJ3435458.1"/>
    <property type="molecule type" value="Genomic_DNA"/>
</dbReference>
<evidence type="ECO:0000256" key="1">
    <source>
        <dbReference type="SAM" id="Coils"/>
    </source>
</evidence>
<evidence type="ECO:0000313" key="3">
    <source>
        <dbReference type="EMBL" id="KAJ3435458.1"/>
    </source>
</evidence>
<feature type="coiled-coil region" evidence="1">
    <location>
        <begin position="330"/>
        <end position="368"/>
    </location>
</feature>
<dbReference type="AlphaFoldDB" id="A0AAV7Z074"/>
<name>A0AAV7Z074_9EUKA</name>
<sequence length="484" mass="57437">MNCYTGFGGFHFICKEELNEIKILPQMISNKTQIPTKSIVILHNKQIIKSNFQNFSLTKNMDMNELFIFDLRRIKFETYAQYSSKIQRKEFLNNFQNLPKPISQNIKVSVLQHQQFAKKSSQYAKECYQIQNYCTKALNNLLSSVLFYYKNTFKNILFRLKNGKKIKNKLSRTIKFETRVIKNFINIHNLKNIKFWENEIQKSKKEILRISPEILIEFNTSISYVEENERTITKKVESKWANIKLNQQKILQYLSYMEQRKIQLFEMFFLRGNILLCSLFEMRELVKSSKKQKDILINNLGNVFNLSALHHQEENQDINITDSTFKKELIQKQQEKILEIEKENLALKNQLKEQKNLCQQLSQELESKIPKFENNKSINSDCNTKNEKENEKGNGEINDNENESKSDNSSDINHKFIQPRENRLKIKNAKKFKLKNLQSESYKKLFFSLLNEIDPNMDIQDIKSQIQTNSFNLNPILTKLKEIK</sequence>
<feature type="region of interest" description="Disordered" evidence="2">
    <location>
        <begin position="372"/>
        <end position="419"/>
    </location>
</feature>
<reference evidence="3" key="1">
    <citation type="submission" date="2022-08" db="EMBL/GenBank/DDBJ databases">
        <title>Novel sulphate-reducing endosymbionts in the free-living metamonad Anaeramoeba.</title>
        <authorList>
            <person name="Jerlstrom-Hultqvist J."/>
            <person name="Cepicka I."/>
            <person name="Gallot-Lavallee L."/>
            <person name="Salas-Leiva D."/>
            <person name="Curtis B.A."/>
            <person name="Zahonova K."/>
            <person name="Pipaliya S."/>
            <person name="Dacks J."/>
            <person name="Roger A.J."/>
        </authorList>
    </citation>
    <scope>NUCLEOTIDE SEQUENCE</scope>
    <source>
        <strain evidence="3">Busselton2</strain>
    </source>
</reference>
<gene>
    <name evidence="3" type="ORF">M0812_19646</name>
</gene>